<dbReference type="AlphaFoldDB" id="A0A9P3GHD2"/>
<keyword evidence="3" id="KW-1185">Reference proteome</keyword>
<evidence type="ECO:0000313" key="2">
    <source>
        <dbReference type="EMBL" id="GJE96003.1"/>
    </source>
</evidence>
<evidence type="ECO:0000256" key="1">
    <source>
        <dbReference type="SAM" id="MobiDB-lite"/>
    </source>
</evidence>
<sequence length="292" mass="32035">MSVSDRARLALDILDGASRLRLAAEDPRWIALLNAILASVPSDFEKTEIELLQVEGQPLDGGVPGRMILGFSPTVTSDEDQLFANVWVSPAIPPTPTLPGHPTCYVPPTPTLPGHPTCYVSTISLTASFAAAGDGDPPSFDVFQEAAGSDHFHELRVFVREGNALDAQGMRAVLRSLLRREQLTWALERDILRLQHCVCTSSEYWHETAYMDRRNILSALADGSLPTIDDTPAALEDDEYAEYLSLFFEDKKIDYLRQLPALRVEREKAKALSSEETSGLPADQDTVTATPA</sequence>
<name>A0A9P3GHD2_9APHY</name>
<reference evidence="2 3" key="1">
    <citation type="submission" date="2021-08" db="EMBL/GenBank/DDBJ databases">
        <title>Draft Genome Sequence of Phanerochaete sordida strain YK-624.</title>
        <authorList>
            <person name="Mori T."/>
            <person name="Dohra H."/>
            <person name="Suzuki T."/>
            <person name="Kawagishi H."/>
            <person name="Hirai H."/>
        </authorList>
    </citation>
    <scope>NUCLEOTIDE SEQUENCE [LARGE SCALE GENOMIC DNA]</scope>
    <source>
        <strain evidence="2 3">YK-624</strain>
    </source>
</reference>
<organism evidence="2 3">
    <name type="scientific">Phanerochaete sordida</name>
    <dbReference type="NCBI Taxonomy" id="48140"/>
    <lineage>
        <taxon>Eukaryota</taxon>
        <taxon>Fungi</taxon>
        <taxon>Dikarya</taxon>
        <taxon>Basidiomycota</taxon>
        <taxon>Agaricomycotina</taxon>
        <taxon>Agaricomycetes</taxon>
        <taxon>Polyporales</taxon>
        <taxon>Phanerochaetaceae</taxon>
        <taxon>Phanerochaete</taxon>
    </lineage>
</organism>
<feature type="region of interest" description="Disordered" evidence="1">
    <location>
        <begin position="268"/>
        <end position="292"/>
    </location>
</feature>
<dbReference type="EMBL" id="BPQB01000054">
    <property type="protein sequence ID" value="GJE96003.1"/>
    <property type="molecule type" value="Genomic_DNA"/>
</dbReference>
<proteinExistence type="predicted"/>
<gene>
    <name evidence="2" type="ORF">PsYK624_121960</name>
</gene>
<comment type="caution">
    <text evidence="2">The sequence shown here is derived from an EMBL/GenBank/DDBJ whole genome shotgun (WGS) entry which is preliminary data.</text>
</comment>
<evidence type="ECO:0000313" key="3">
    <source>
        <dbReference type="Proteomes" id="UP000703269"/>
    </source>
</evidence>
<accession>A0A9P3GHD2</accession>
<protein>
    <submittedName>
        <fullName evidence="2">Uncharacterized protein</fullName>
    </submittedName>
</protein>
<dbReference type="Proteomes" id="UP000703269">
    <property type="component" value="Unassembled WGS sequence"/>
</dbReference>